<keyword evidence="5 7" id="KW-0472">Membrane</keyword>
<evidence type="ECO:0000256" key="6">
    <source>
        <dbReference type="SAM" id="MobiDB-lite"/>
    </source>
</evidence>
<keyword evidence="3 7" id="KW-0812">Transmembrane</keyword>
<dbReference type="PRINTS" id="PR01035">
    <property type="entry name" value="TCRTETA"/>
</dbReference>
<evidence type="ECO:0000256" key="2">
    <source>
        <dbReference type="ARBA" id="ARBA00022448"/>
    </source>
</evidence>
<protein>
    <recommendedName>
        <fullName evidence="8">Major facilitator superfamily (MFS) profile domain-containing protein</fullName>
    </recommendedName>
</protein>
<feature type="transmembrane region" description="Helical" evidence="7">
    <location>
        <begin position="471"/>
        <end position="491"/>
    </location>
</feature>
<feature type="transmembrane region" description="Helical" evidence="7">
    <location>
        <begin position="136"/>
        <end position="155"/>
    </location>
</feature>
<dbReference type="AlphaFoldDB" id="A0A0F7ZLG3"/>
<gene>
    <name evidence="9" type="ORF">HIM_04095</name>
</gene>
<feature type="transmembrane region" description="Helical" evidence="7">
    <location>
        <begin position="439"/>
        <end position="465"/>
    </location>
</feature>
<proteinExistence type="predicted"/>
<evidence type="ECO:0000313" key="10">
    <source>
        <dbReference type="Proteomes" id="UP000054481"/>
    </source>
</evidence>
<dbReference type="InterPro" id="IPR020846">
    <property type="entry name" value="MFS_dom"/>
</dbReference>
<dbReference type="InterPro" id="IPR011701">
    <property type="entry name" value="MFS"/>
</dbReference>
<dbReference type="OrthoDB" id="419616at2759"/>
<feature type="transmembrane region" description="Helical" evidence="7">
    <location>
        <begin position="369"/>
        <end position="391"/>
    </location>
</feature>
<evidence type="ECO:0000256" key="5">
    <source>
        <dbReference type="ARBA" id="ARBA00023136"/>
    </source>
</evidence>
<dbReference type="PROSITE" id="PS50850">
    <property type="entry name" value="MFS"/>
    <property type="match status" value="1"/>
</dbReference>
<dbReference type="GO" id="GO:0016020">
    <property type="term" value="C:membrane"/>
    <property type="evidence" value="ECO:0007669"/>
    <property type="project" value="UniProtKB-SubCell"/>
</dbReference>
<dbReference type="Gene3D" id="1.20.1250.20">
    <property type="entry name" value="MFS general substrate transporter like domains"/>
    <property type="match status" value="1"/>
</dbReference>
<dbReference type="EMBL" id="KQ030511">
    <property type="protein sequence ID" value="KJZ76366.1"/>
    <property type="molecule type" value="Genomic_DNA"/>
</dbReference>
<feature type="transmembrane region" description="Helical" evidence="7">
    <location>
        <begin position="397"/>
        <end position="427"/>
    </location>
</feature>
<dbReference type="InterPro" id="IPR036259">
    <property type="entry name" value="MFS_trans_sf"/>
</dbReference>
<evidence type="ECO:0000256" key="7">
    <source>
        <dbReference type="SAM" id="Phobius"/>
    </source>
</evidence>
<feature type="transmembrane region" description="Helical" evidence="7">
    <location>
        <begin position="161"/>
        <end position="181"/>
    </location>
</feature>
<organism evidence="9 10">
    <name type="scientific">Hirsutella minnesotensis 3608</name>
    <dbReference type="NCBI Taxonomy" id="1043627"/>
    <lineage>
        <taxon>Eukaryota</taxon>
        <taxon>Fungi</taxon>
        <taxon>Dikarya</taxon>
        <taxon>Ascomycota</taxon>
        <taxon>Pezizomycotina</taxon>
        <taxon>Sordariomycetes</taxon>
        <taxon>Hypocreomycetidae</taxon>
        <taxon>Hypocreales</taxon>
        <taxon>Ophiocordycipitaceae</taxon>
        <taxon>Hirsutella</taxon>
    </lineage>
</organism>
<dbReference type="GO" id="GO:0022857">
    <property type="term" value="F:transmembrane transporter activity"/>
    <property type="evidence" value="ECO:0007669"/>
    <property type="project" value="InterPro"/>
</dbReference>
<dbReference type="PANTHER" id="PTHR23504">
    <property type="entry name" value="MAJOR FACILITATOR SUPERFAMILY DOMAIN-CONTAINING PROTEIN 10"/>
    <property type="match status" value="1"/>
</dbReference>
<keyword evidence="2" id="KW-0813">Transport</keyword>
<evidence type="ECO:0000256" key="4">
    <source>
        <dbReference type="ARBA" id="ARBA00022989"/>
    </source>
</evidence>
<feature type="domain" description="Major facilitator superfamily (MFS) profile" evidence="8">
    <location>
        <begin position="65"/>
        <end position="495"/>
    </location>
</feature>
<evidence type="ECO:0000256" key="3">
    <source>
        <dbReference type="ARBA" id="ARBA00022692"/>
    </source>
</evidence>
<feature type="transmembrane region" description="Helical" evidence="7">
    <location>
        <begin position="193"/>
        <end position="215"/>
    </location>
</feature>
<evidence type="ECO:0000313" key="9">
    <source>
        <dbReference type="EMBL" id="KJZ76366.1"/>
    </source>
</evidence>
<keyword evidence="10" id="KW-1185">Reference proteome</keyword>
<evidence type="ECO:0000259" key="8">
    <source>
        <dbReference type="PROSITE" id="PS50850"/>
    </source>
</evidence>
<feature type="transmembrane region" description="Helical" evidence="7">
    <location>
        <begin position="235"/>
        <end position="259"/>
    </location>
</feature>
<dbReference type="InterPro" id="IPR001958">
    <property type="entry name" value="Tet-R_TetA/multi-R_MdtG-like"/>
</dbReference>
<dbReference type="Pfam" id="PF07690">
    <property type="entry name" value="MFS_1"/>
    <property type="match status" value="1"/>
</dbReference>
<dbReference type="PANTHER" id="PTHR23504:SF3">
    <property type="entry name" value="MAJOR FACILITATOR SUPERFAMILY (MFS) PROFILE DOMAIN-CONTAINING PROTEIN"/>
    <property type="match status" value="1"/>
</dbReference>
<sequence>MPPSSAPAAPGAASADAPAPEARRPNSDAAETAPLLQHVGGIDPEAAGDAPEESKKASGKLPRGQIFLLCYARMTEPIAFFSIFPYIAQMVQRNGGLADSDVGFYSGLIESVFSLAQMCCLIFWGRLADRVGRKPVLVWSLVGMAVGPALFGVAASIWQMLLFRCLAGVFSGSGLVVRTMIGDHSTPETQALAFSWFGFAGNVGIFLGPIIGGLLAEPARHLPGLFGRSRFFVEYPYALPGFGIALVVATGAVTCTLFLEETLDKKTDATGLPGSAPDSGSDAGKMSISQLVKAPGVAIVLGLYSHVMLLAFVFTSIIPLALFSPVSLGGMGFTPFQITLYMAVQGASQAMWLLLVFPRLQRRMGTKGVLGVCSIAYPFFFAGYIVLNAMLRQGSEPAIVCFWILGFVVAVIGPGVSMAFTCVQLALQDISPDPHLLGTLNALALTLASAIRSFAPGVSTVVYAVGVRNQILYGHLAWVILIPLSAALYFITRRLPNGKPPISLE</sequence>
<name>A0A0F7ZLG3_9HYPO</name>
<evidence type="ECO:0000256" key="1">
    <source>
        <dbReference type="ARBA" id="ARBA00004141"/>
    </source>
</evidence>
<feature type="region of interest" description="Disordered" evidence="6">
    <location>
        <begin position="1"/>
        <end position="35"/>
    </location>
</feature>
<feature type="transmembrane region" description="Helical" evidence="7">
    <location>
        <begin position="296"/>
        <end position="318"/>
    </location>
</feature>
<dbReference type="CDD" id="cd17330">
    <property type="entry name" value="MFS_SLC46_TetA_like"/>
    <property type="match status" value="1"/>
</dbReference>
<feature type="compositionally biased region" description="Low complexity" evidence="6">
    <location>
        <begin position="1"/>
        <end position="20"/>
    </location>
</feature>
<feature type="transmembrane region" description="Helical" evidence="7">
    <location>
        <begin position="338"/>
        <end position="357"/>
    </location>
</feature>
<dbReference type="SUPFAM" id="SSF103473">
    <property type="entry name" value="MFS general substrate transporter"/>
    <property type="match status" value="1"/>
</dbReference>
<reference evidence="9 10" key="1">
    <citation type="journal article" date="2014" name="Genome Biol. Evol.">
        <title>Comparative genomics and transcriptomics analyses reveal divergent lifestyle features of nematode endoparasitic fungus Hirsutella minnesotensis.</title>
        <authorList>
            <person name="Lai Y."/>
            <person name="Liu K."/>
            <person name="Zhang X."/>
            <person name="Zhang X."/>
            <person name="Li K."/>
            <person name="Wang N."/>
            <person name="Shu C."/>
            <person name="Wu Y."/>
            <person name="Wang C."/>
            <person name="Bushley K.E."/>
            <person name="Xiang M."/>
            <person name="Liu X."/>
        </authorList>
    </citation>
    <scope>NUCLEOTIDE SEQUENCE [LARGE SCALE GENOMIC DNA]</scope>
    <source>
        <strain evidence="9 10">3608</strain>
    </source>
</reference>
<accession>A0A0F7ZLG3</accession>
<keyword evidence="4 7" id="KW-1133">Transmembrane helix</keyword>
<feature type="transmembrane region" description="Helical" evidence="7">
    <location>
        <begin position="102"/>
        <end position="124"/>
    </location>
</feature>
<feature type="transmembrane region" description="Helical" evidence="7">
    <location>
        <begin position="66"/>
        <end position="87"/>
    </location>
</feature>
<dbReference type="Proteomes" id="UP000054481">
    <property type="component" value="Unassembled WGS sequence"/>
</dbReference>
<comment type="subcellular location">
    <subcellularLocation>
        <location evidence="1">Membrane</location>
        <topology evidence="1">Multi-pass membrane protein</topology>
    </subcellularLocation>
</comment>